<feature type="coiled-coil region" evidence="4">
    <location>
        <begin position="724"/>
        <end position="758"/>
    </location>
</feature>
<gene>
    <name evidence="6" type="ORF">PR048_025603</name>
</gene>
<dbReference type="InterPro" id="IPR031794">
    <property type="entry name" value="HMMR_C"/>
</dbReference>
<comment type="subcellular location">
    <subcellularLocation>
        <location evidence="1">Cytoplasm</location>
        <location evidence="1">Cytoskeleton</location>
        <location evidence="1">Spindle</location>
    </subcellularLocation>
</comment>
<dbReference type="InterPro" id="IPR026203">
    <property type="entry name" value="IHABP"/>
</dbReference>
<keyword evidence="2" id="KW-0963">Cytoplasm</keyword>
<feature type="coiled-coil region" evidence="4">
    <location>
        <begin position="422"/>
        <end position="449"/>
    </location>
</feature>
<evidence type="ECO:0000313" key="7">
    <source>
        <dbReference type="Proteomes" id="UP001159363"/>
    </source>
</evidence>
<sequence length="1029" mass="118196">MTFTHMLEHNKRRGRKGGMGVKLANSVARGLLQLPANIGGENCEVLHRKAAGKEVSYASSAGCKSSKDVDTCVDQKDVTISDLEAKICTLNGKISELELKIRTVQESRQNLEEDYKSKLNELMQKHNVVVAQLEGQNFKCSELQEQLCYSESQLKLLQKLFSDVELDLASQREQCEQHLKGNNELQSRIAVLHKEIECYVVDKGEVNNLKKINAVLKSELQWLTSEVQQLAEKAFSLETEECNLENTLVIGQDVIISLQSVLSSVTVRLKTEKLVFENVSKFQEYKSEVQQCKVVCDDMEGRLTGEQEEYRTASELLKAEILALQLEVQRLVSVHQEEIKNLKQNHEEEVYKLLRENASIVECKENSMKVHKEDTECKKIKLADQQSELLKLKKLYEIEVDHMKETHKKDLDKVMCENAAIIEKKEKVIKSLQENLALIETKIVDQQCELCALNITHEAEIDGIREIHNEEVKKMLHKHASIVASKEDVILSLEQSKANIETRLADKEHELDHVSRRYEKVARYVHEVNMDDVHKMLQERASIIESKECLVHALQENIMKVKAELAAKHCEFDTMKVCSEREIERVQAFYKEQYNKWWFENTTAIEAKESALQTLQANLRDVEAKLLCKERELDDLKISQVENRLSIIEMQDTVDTITVDCGATKSQLADISERLRCKEAECMKLEVSCRNAHQSMEAVKVRLLETEDYIERLVEENNILITEKLQLVKDIHSLQERLEREKMNIDNMEKEMKMEIDNVQSNLLAKLEEFRKTAEEREHALQMAIQNKQKVVDSLLGDTEDFRAKLELVNENIRALESQNNKQEEALVSKERKICKLAEELRAQEVLLTAAAEAKNTGETSKAQQKGVVEAMMKRERGAGEGVDLLCVEQEAVGSPGAVTQNVMLVADLEERLNRCMEELEAARLWEAHARELESLVGPFREQLESFELERNFLLQSQRATQGELRQMALQHAATLGHHNHQQKIKHLVQLKEHNLELRQVRSIFPYTYIQLALNFTVKESKEMEITSG</sequence>
<dbReference type="Pfam" id="PF15908">
    <property type="entry name" value="HMMR_C"/>
    <property type="match status" value="1"/>
</dbReference>
<evidence type="ECO:0000256" key="3">
    <source>
        <dbReference type="ARBA" id="ARBA00023212"/>
    </source>
</evidence>
<evidence type="ECO:0000259" key="5">
    <source>
        <dbReference type="Pfam" id="PF15908"/>
    </source>
</evidence>
<evidence type="ECO:0000256" key="2">
    <source>
        <dbReference type="ARBA" id="ARBA00022490"/>
    </source>
</evidence>
<keyword evidence="4" id="KW-0175">Coiled coil</keyword>
<dbReference type="Proteomes" id="UP001159363">
    <property type="component" value="Chromosome 9"/>
</dbReference>
<protein>
    <recommendedName>
        <fullName evidence="5">Hyaluronan-mediated motility receptor C-terminal domain-containing protein</fullName>
    </recommendedName>
</protein>
<keyword evidence="3" id="KW-0206">Cytoskeleton</keyword>
<feature type="domain" description="Hyaluronan-mediated motility receptor C-terminal" evidence="5">
    <location>
        <begin position="916"/>
        <end position="1000"/>
    </location>
</feature>
<dbReference type="PANTHER" id="PTHR18956:SF6">
    <property type="entry name" value="HYALURONAN MEDIATED MOTILITY RECEPTOR"/>
    <property type="match status" value="1"/>
</dbReference>
<keyword evidence="7" id="KW-1185">Reference proteome</keyword>
<comment type="caution">
    <text evidence="6">The sequence shown here is derived from an EMBL/GenBank/DDBJ whole genome shotgun (WGS) entry which is preliminary data.</text>
</comment>
<dbReference type="PANTHER" id="PTHR18956">
    <property type="entry name" value="HYALURONAN MEDIATED MOTILITY RECEPTOR"/>
    <property type="match status" value="1"/>
</dbReference>
<proteinExistence type="predicted"/>
<evidence type="ECO:0000256" key="1">
    <source>
        <dbReference type="ARBA" id="ARBA00004186"/>
    </source>
</evidence>
<feature type="coiled-coil region" evidence="4">
    <location>
        <begin position="799"/>
        <end position="833"/>
    </location>
</feature>
<feature type="coiled-coil region" evidence="4">
    <location>
        <begin position="605"/>
        <end position="639"/>
    </location>
</feature>
<name>A0ABQ9GRT6_9NEOP</name>
<evidence type="ECO:0000313" key="6">
    <source>
        <dbReference type="EMBL" id="KAJ8874737.1"/>
    </source>
</evidence>
<feature type="coiled-coil region" evidence="4">
    <location>
        <begin position="490"/>
        <end position="517"/>
    </location>
</feature>
<accession>A0ABQ9GRT6</accession>
<dbReference type="EMBL" id="JARBHB010000010">
    <property type="protein sequence ID" value="KAJ8874737.1"/>
    <property type="molecule type" value="Genomic_DNA"/>
</dbReference>
<reference evidence="6 7" key="1">
    <citation type="submission" date="2023-02" db="EMBL/GenBank/DDBJ databases">
        <title>LHISI_Scaffold_Assembly.</title>
        <authorList>
            <person name="Stuart O.P."/>
            <person name="Cleave R."/>
            <person name="Magrath M.J.L."/>
            <person name="Mikheyev A.S."/>
        </authorList>
    </citation>
    <scope>NUCLEOTIDE SEQUENCE [LARGE SCALE GENOMIC DNA]</scope>
    <source>
        <strain evidence="6">Daus_M_001</strain>
        <tissue evidence="6">Leg muscle</tissue>
    </source>
</reference>
<feature type="coiled-coil region" evidence="4">
    <location>
        <begin position="94"/>
        <end position="121"/>
    </location>
</feature>
<evidence type="ECO:0000256" key="4">
    <source>
        <dbReference type="SAM" id="Coils"/>
    </source>
</evidence>
<organism evidence="6 7">
    <name type="scientific">Dryococelus australis</name>
    <dbReference type="NCBI Taxonomy" id="614101"/>
    <lineage>
        <taxon>Eukaryota</taxon>
        <taxon>Metazoa</taxon>
        <taxon>Ecdysozoa</taxon>
        <taxon>Arthropoda</taxon>
        <taxon>Hexapoda</taxon>
        <taxon>Insecta</taxon>
        <taxon>Pterygota</taxon>
        <taxon>Neoptera</taxon>
        <taxon>Polyneoptera</taxon>
        <taxon>Phasmatodea</taxon>
        <taxon>Verophasmatodea</taxon>
        <taxon>Anareolatae</taxon>
        <taxon>Phasmatidae</taxon>
        <taxon>Eurycanthinae</taxon>
        <taxon>Dryococelus</taxon>
    </lineage>
</organism>